<sequence>MNTIFVSVESSIAFVTLNRPEVLNAISIQLKKELIDVLGSLAMREDVKVLILQGKGRAFCAGADQKEKKGVTYQTMRDQRLQMPSIYNMIEDFPRPVIASIHGYALGGGLELALACDIRVAEENALLGLPEVSIGALPAGGGTQRLTRVIGIAKAKELIYTGQKISAQEAFNLGLVNHVVSSEKLEEFTKELAQKIAANPVLSVAAAKRVINICENVDLKSGCMFELEASLTCLQERMKP</sequence>
<dbReference type="PANTHER" id="PTHR43802">
    <property type="entry name" value="ENOYL-COA HYDRATASE"/>
    <property type="match status" value="1"/>
</dbReference>
<evidence type="ECO:0000313" key="6">
    <source>
        <dbReference type="Proteomes" id="UP000323521"/>
    </source>
</evidence>
<gene>
    <name evidence="5" type="ORF">DCMF_02025</name>
</gene>
<name>A0A3G1KNP4_FORW1</name>
<organism evidence="5 6">
    <name type="scientific">Formimonas warabiya</name>
    <dbReference type="NCBI Taxonomy" id="1761012"/>
    <lineage>
        <taxon>Bacteria</taxon>
        <taxon>Bacillati</taxon>
        <taxon>Bacillota</taxon>
        <taxon>Clostridia</taxon>
        <taxon>Eubacteriales</taxon>
        <taxon>Peptococcaceae</taxon>
        <taxon>Candidatus Formimonas</taxon>
    </lineage>
</organism>
<evidence type="ECO:0000313" key="5">
    <source>
        <dbReference type="EMBL" id="ATW23735.1"/>
    </source>
</evidence>
<dbReference type="EMBL" id="CP017634">
    <property type="protein sequence ID" value="ATW23735.1"/>
    <property type="molecule type" value="Genomic_DNA"/>
</dbReference>
<dbReference type="OrthoDB" id="9775794at2"/>
<comment type="similarity">
    <text evidence="2 4">Belongs to the enoyl-CoA hydratase/isomerase family.</text>
</comment>
<dbReference type="InterPro" id="IPR018376">
    <property type="entry name" value="Enoyl-CoA_hyd/isom_CS"/>
</dbReference>
<keyword evidence="6" id="KW-1185">Reference proteome</keyword>
<evidence type="ECO:0000256" key="1">
    <source>
        <dbReference type="ARBA" id="ARBA00005189"/>
    </source>
</evidence>
<keyword evidence="3" id="KW-0456">Lyase</keyword>
<comment type="pathway">
    <text evidence="1">Lipid metabolism.</text>
</comment>
<dbReference type="CDD" id="cd06558">
    <property type="entry name" value="crotonase-like"/>
    <property type="match status" value="1"/>
</dbReference>
<accession>A0A3G1KNP4</accession>
<dbReference type="PANTHER" id="PTHR43802:SF1">
    <property type="entry name" value="IP11341P-RELATED"/>
    <property type="match status" value="1"/>
</dbReference>
<dbReference type="RefSeq" id="WP_148132896.1">
    <property type="nucleotide sequence ID" value="NZ_CP017634.1"/>
</dbReference>
<dbReference type="SUPFAM" id="SSF52096">
    <property type="entry name" value="ClpP/crotonase"/>
    <property type="match status" value="1"/>
</dbReference>
<evidence type="ECO:0000256" key="3">
    <source>
        <dbReference type="ARBA" id="ARBA00023239"/>
    </source>
</evidence>
<dbReference type="KEGG" id="fwa:DCMF_02025"/>
<dbReference type="FunFam" id="3.90.226.10:FF:000009">
    <property type="entry name" value="Carnitinyl-CoA dehydratase"/>
    <property type="match status" value="1"/>
</dbReference>
<evidence type="ECO:0008006" key="7">
    <source>
        <dbReference type="Google" id="ProtNLM"/>
    </source>
</evidence>
<dbReference type="GO" id="GO:0016829">
    <property type="term" value="F:lyase activity"/>
    <property type="evidence" value="ECO:0007669"/>
    <property type="project" value="UniProtKB-KW"/>
</dbReference>
<evidence type="ECO:0000256" key="2">
    <source>
        <dbReference type="ARBA" id="ARBA00005254"/>
    </source>
</evidence>
<dbReference type="InterPro" id="IPR029045">
    <property type="entry name" value="ClpP/crotonase-like_dom_sf"/>
</dbReference>
<dbReference type="InterPro" id="IPR001753">
    <property type="entry name" value="Enoyl-CoA_hydra/iso"/>
</dbReference>
<dbReference type="AlphaFoldDB" id="A0A3G1KNP4"/>
<reference evidence="5 6" key="1">
    <citation type="submission" date="2016-10" db="EMBL/GenBank/DDBJ databases">
        <title>Complete Genome Sequence of Peptococcaceae strain DCMF.</title>
        <authorList>
            <person name="Edwards R.J."/>
            <person name="Holland S.I."/>
            <person name="Deshpande N.P."/>
            <person name="Wong Y.K."/>
            <person name="Ertan H."/>
            <person name="Manefield M."/>
            <person name="Russell T.L."/>
            <person name="Lee M.J."/>
        </authorList>
    </citation>
    <scope>NUCLEOTIDE SEQUENCE [LARGE SCALE GENOMIC DNA]</scope>
    <source>
        <strain evidence="5 6">DCMF</strain>
    </source>
</reference>
<dbReference type="PROSITE" id="PS00166">
    <property type="entry name" value="ENOYL_COA_HYDRATASE"/>
    <property type="match status" value="1"/>
</dbReference>
<proteinExistence type="inferred from homology"/>
<dbReference type="Gene3D" id="3.90.226.10">
    <property type="entry name" value="2-enoyl-CoA Hydratase, Chain A, domain 1"/>
    <property type="match status" value="1"/>
</dbReference>
<dbReference type="Pfam" id="PF00378">
    <property type="entry name" value="ECH_1"/>
    <property type="match status" value="1"/>
</dbReference>
<protein>
    <recommendedName>
        <fullName evidence="7">Enoyl-CoA hydratase/isomerase family protein</fullName>
    </recommendedName>
</protein>
<evidence type="ECO:0000256" key="4">
    <source>
        <dbReference type="RuleBase" id="RU003707"/>
    </source>
</evidence>
<dbReference type="Proteomes" id="UP000323521">
    <property type="component" value="Chromosome"/>
</dbReference>